<dbReference type="AlphaFoldDB" id="A0A835LCR7"/>
<dbReference type="PANTHER" id="PTHR48062">
    <property type="entry name" value="RECEPTOR-LIKE PROTEIN 14"/>
    <property type="match status" value="1"/>
</dbReference>
<dbReference type="SMART" id="SM00369">
    <property type="entry name" value="LRR_TYP"/>
    <property type="match status" value="4"/>
</dbReference>
<protein>
    <submittedName>
        <fullName evidence="11">Uncharacterized protein</fullName>
    </submittedName>
</protein>
<evidence type="ECO:0000256" key="5">
    <source>
        <dbReference type="ARBA" id="ARBA00022692"/>
    </source>
</evidence>
<evidence type="ECO:0000313" key="12">
    <source>
        <dbReference type="Proteomes" id="UP000631114"/>
    </source>
</evidence>
<dbReference type="InterPro" id="IPR051502">
    <property type="entry name" value="RLP_Defense_Trigger"/>
</dbReference>
<evidence type="ECO:0000256" key="10">
    <source>
        <dbReference type="ARBA" id="ARBA00037847"/>
    </source>
</evidence>
<dbReference type="InterPro" id="IPR001611">
    <property type="entry name" value="Leu-rich_rpt"/>
</dbReference>
<keyword evidence="5" id="KW-0812">Transmembrane</keyword>
<evidence type="ECO:0000256" key="6">
    <source>
        <dbReference type="ARBA" id="ARBA00022729"/>
    </source>
</evidence>
<keyword evidence="9" id="KW-0472">Membrane</keyword>
<proteinExistence type="inferred from homology"/>
<gene>
    <name evidence="11" type="ORF">IFM89_039861</name>
</gene>
<evidence type="ECO:0000256" key="1">
    <source>
        <dbReference type="ARBA" id="ARBA00004236"/>
    </source>
</evidence>
<organism evidence="11 12">
    <name type="scientific">Coptis chinensis</name>
    <dbReference type="NCBI Taxonomy" id="261450"/>
    <lineage>
        <taxon>Eukaryota</taxon>
        <taxon>Viridiplantae</taxon>
        <taxon>Streptophyta</taxon>
        <taxon>Embryophyta</taxon>
        <taxon>Tracheophyta</taxon>
        <taxon>Spermatophyta</taxon>
        <taxon>Magnoliopsida</taxon>
        <taxon>Ranunculales</taxon>
        <taxon>Ranunculaceae</taxon>
        <taxon>Coptidoideae</taxon>
        <taxon>Coptis</taxon>
    </lineage>
</organism>
<dbReference type="InterPro" id="IPR003591">
    <property type="entry name" value="Leu-rich_rpt_typical-subtyp"/>
</dbReference>
<dbReference type="GO" id="GO:0005886">
    <property type="term" value="C:plasma membrane"/>
    <property type="evidence" value="ECO:0007669"/>
    <property type="project" value="UniProtKB-SubCell"/>
</dbReference>
<dbReference type="Pfam" id="PF13855">
    <property type="entry name" value="LRR_8"/>
    <property type="match status" value="1"/>
</dbReference>
<evidence type="ECO:0000256" key="8">
    <source>
        <dbReference type="ARBA" id="ARBA00022989"/>
    </source>
</evidence>
<evidence type="ECO:0000313" key="11">
    <source>
        <dbReference type="EMBL" id="KAF9586989.1"/>
    </source>
</evidence>
<sequence>MESCSDTIDSLPLTKHVDLSDENVDKACLSDSRSIPVSSDSIDNSLTLNHFFLDLRNLSMLKFLDLSGNNFSGRIPPSILSLTSLESLSLSETNIKDSISGCCELAKLQELNLSGNKFEEILPPFLNNLTSLRMVDFSDNQLSGNIPSSLIANLTSLEKSFEWSNKIVIRPIPPCFSNITFGKKGSVEHTFGGKIQTIYGAETYYPSHFDGSKYFFDIPVQYQEQEEVDFVTKSRSDSYRGDILNYMAGMDLSCNEFTGDIPHEIRALVAIRALNLLHNQLTGSIPKGLADLKQVESMYLSHNKLSGQIPSELIGINTLEVFIVALQQFIWSGSR</sequence>
<reference evidence="11 12" key="1">
    <citation type="submission" date="2020-10" db="EMBL/GenBank/DDBJ databases">
        <title>The Coptis chinensis genome and diversification of protoberbering-type alkaloids.</title>
        <authorList>
            <person name="Wang B."/>
            <person name="Shu S."/>
            <person name="Song C."/>
            <person name="Liu Y."/>
        </authorList>
    </citation>
    <scope>NUCLEOTIDE SEQUENCE [LARGE SCALE GENOMIC DNA]</scope>
    <source>
        <strain evidence="11">HL-2020</strain>
        <tissue evidence="11">Leaf</tissue>
    </source>
</reference>
<evidence type="ECO:0000256" key="4">
    <source>
        <dbReference type="ARBA" id="ARBA00022614"/>
    </source>
</evidence>
<dbReference type="GO" id="GO:0012505">
    <property type="term" value="C:endomembrane system"/>
    <property type="evidence" value="ECO:0007669"/>
    <property type="project" value="UniProtKB-SubCell"/>
</dbReference>
<keyword evidence="8" id="KW-1133">Transmembrane helix</keyword>
<evidence type="ECO:0000256" key="2">
    <source>
        <dbReference type="ARBA" id="ARBA00009592"/>
    </source>
</evidence>
<dbReference type="Gene3D" id="3.80.10.10">
    <property type="entry name" value="Ribonuclease Inhibitor"/>
    <property type="match status" value="1"/>
</dbReference>
<name>A0A835LCR7_9MAGN</name>
<dbReference type="FunFam" id="3.80.10.10:FF:000383">
    <property type="entry name" value="Leucine-rich repeat receptor protein kinase EMS1"/>
    <property type="match status" value="1"/>
</dbReference>
<dbReference type="PROSITE" id="PS51450">
    <property type="entry name" value="LRR"/>
    <property type="match status" value="1"/>
</dbReference>
<keyword evidence="4" id="KW-0433">Leucine-rich repeat</keyword>
<keyword evidence="3" id="KW-1003">Cell membrane</keyword>
<keyword evidence="7" id="KW-0677">Repeat</keyword>
<dbReference type="OrthoDB" id="544346at2759"/>
<dbReference type="InterPro" id="IPR025875">
    <property type="entry name" value="Leu-rich_rpt_4"/>
</dbReference>
<comment type="caution">
    <text evidence="11">The sequence shown here is derived from an EMBL/GenBank/DDBJ whole genome shotgun (WGS) entry which is preliminary data.</text>
</comment>
<evidence type="ECO:0000256" key="7">
    <source>
        <dbReference type="ARBA" id="ARBA00022737"/>
    </source>
</evidence>
<dbReference type="SUPFAM" id="SSF52047">
    <property type="entry name" value="RNI-like"/>
    <property type="match status" value="1"/>
</dbReference>
<dbReference type="Pfam" id="PF00560">
    <property type="entry name" value="LRR_1"/>
    <property type="match status" value="2"/>
</dbReference>
<keyword evidence="12" id="KW-1185">Reference proteome</keyword>
<dbReference type="InterPro" id="IPR032675">
    <property type="entry name" value="LRR_dom_sf"/>
</dbReference>
<dbReference type="EMBL" id="JADFTS010000061">
    <property type="protein sequence ID" value="KAF9586989.1"/>
    <property type="molecule type" value="Genomic_DNA"/>
</dbReference>
<evidence type="ECO:0000256" key="3">
    <source>
        <dbReference type="ARBA" id="ARBA00022475"/>
    </source>
</evidence>
<evidence type="ECO:0000256" key="9">
    <source>
        <dbReference type="ARBA" id="ARBA00023136"/>
    </source>
</evidence>
<comment type="similarity">
    <text evidence="2">Belongs to the RLP family.</text>
</comment>
<comment type="subcellular location">
    <subcellularLocation>
        <location evidence="1">Cell membrane</location>
    </subcellularLocation>
    <subcellularLocation>
        <location evidence="10">Endomembrane system</location>
        <topology evidence="10">Single-pass membrane protein</topology>
    </subcellularLocation>
</comment>
<dbReference type="PANTHER" id="PTHR48062:SF52">
    <property type="entry name" value="RECEPTOR-LIKE PROTEIN 8-RELATED"/>
    <property type="match status" value="1"/>
</dbReference>
<accession>A0A835LCR7</accession>
<keyword evidence="6" id="KW-0732">Signal</keyword>
<dbReference type="Proteomes" id="UP000631114">
    <property type="component" value="Unassembled WGS sequence"/>
</dbReference>
<dbReference type="Pfam" id="PF12799">
    <property type="entry name" value="LRR_4"/>
    <property type="match status" value="1"/>
</dbReference>